<dbReference type="Pfam" id="PF01614">
    <property type="entry name" value="IclR_C"/>
    <property type="match status" value="1"/>
</dbReference>
<dbReference type="PANTHER" id="PTHR30136:SF39">
    <property type="entry name" value="TRANSCRIPTIONAL REGULATORY PROTEIN"/>
    <property type="match status" value="1"/>
</dbReference>
<dbReference type="InterPro" id="IPR005471">
    <property type="entry name" value="Tscrpt_reg_IclR_N"/>
</dbReference>
<evidence type="ECO:0000256" key="2">
    <source>
        <dbReference type="ARBA" id="ARBA00023125"/>
    </source>
</evidence>
<dbReference type="InterPro" id="IPR014757">
    <property type="entry name" value="Tscrpt_reg_IclR_C"/>
</dbReference>
<dbReference type="Gene3D" id="1.10.10.10">
    <property type="entry name" value="Winged helix-like DNA-binding domain superfamily/Winged helix DNA-binding domain"/>
    <property type="match status" value="1"/>
</dbReference>
<dbReference type="SUPFAM" id="SSF55781">
    <property type="entry name" value="GAF domain-like"/>
    <property type="match status" value="1"/>
</dbReference>
<dbReference type="InterPro" id="IPR036388">
    <property type="entry name" value="WH-like_DNA-bd_sf"/>
</dbReference>
<comment type="caution">
    <text evidence="6">The sequence shown here is derived from an EMBL/GenBank/DDBJ whole genome shotgun (WGS) entry which is preliminary data.</text>
</comment>
<dbReference type="RefSeq" id="WP_119441839.1">
    <property type="nucleotide sequence ID" value="NZ_CP170494.1"/>
</dbReference>
<feature type="domain" description="IclR-ED" evidence="5">
    <location>
        <begin position="77"/>
        <end position="258"/>
    </location>
</feature>
<dbReference type="InterPro" id="IPR050707">
    <property type="entry name" value="HTH_MetabolicPath_Reg"/>
</dbReference>
<dbReference type="SMART" id="SM00346">
    <property type="entry name" value="HTH_ICLR"/>
    <property type="match status" value="1"/>
</dbReference>
<evidence type="ECO:0000256" key="1">
    <source>
        <dbReference type="ARBA" id="ARBA00023015"/>
    </source>
</evidence>
<protein>
    <submittedName>
        <fullName evidence="6">IclR family transcriptional regulator</fullName>
    </submittedName>
</protein>
<reference evidence="6 7" key="1">
    <citation type="submission" date="2017-08" db="EMBL/GenBank/DDBJ databases">
        <title>Pusillimonas indicus sp. nov., a member of the family Alcaligenaceae isolated from surface seawater.</title>
        <authorList>
            <person name="Li J."/>
        </authorList>
    </citation>
    <scope>NUCLEOTIDE SEQUENCE [LARGE SCALE GENOMIC DNA]</scope>
    <source>
        <strain evidence="6 7">17-4A</strain>
    </source>
</reference>
<gene>
    <name evidence="6" type="ORF">CJO09_07715</name>
</gene>
<keyword evidence="2" id="KW-0238">DNA-binding</keyword>
<dbReference type="InterPro" id="IPR036390">
    <property type="entry name" value="WH_DNA-bd_sf"/>
</dbReference>
<keyword evidence="1" id="KW-0805">Transcription regulation</keyword>
<evidence type="ECO:0000259" key="5">
    <source>
        <dbReference type="PROSITE" id="PS51078"/>
    </source>
</evidence>
<dbReference type="InterPro" id="IPR029016">
    <property type="entry name" value="GAF-like_dom_sf"/>
</dbReference>
<dbReference type="PANTHER" id="PTHR30136">
    <property type="entry name" value="HELIX-TURN-HELIX TRANSCRIPTIONAL REGULATOR, ICLR FAMILY"/>
    <property type="match status" value="1"/>
</dbReference>
<dbReference type="Gene3D" id="3.30.450.40">
    <property type="match status" value="1"/>
</dbReference>
<dbReference type="Proteomes" id="UP000266483">
    <property type="component" value="Unassembled WGS sequence"/>
</dbReference>
<keyword evidence="7" id="KW-1185">Reference proteome</keyword>
<dbReference type="SUPFAM" id="SSF46785">
    <property type="entry name" value="Winged helix' DNA-binding domain"/>
    <property type="match status" value="1"/>
</dbReference>
<feature type="domain" description="HTH iclR-type" evidence="4">
    <location>
        <begin position="13"/>
        <end position="76"/>
    </location>
</feature>
<dbReference type="PROSITE" id="PS51077">
    <property type="entry name" value="HTH_ICLR"/>
    <property type="match status" value="1"/>
</dbReference>
<evidence type="ECO:0000313" key="6">
    <source>
        <dbReference type="EMBL" id="RII83470.1"/>
    </source>
</evidence>
<evidence type="ECO:0000259" key="4">
    <source>
        <dbReference type="PROSITE" id="PS51077"/>
    </source>
</evidence>
<organism evidence="6 7">
    <name type="scientific">Neopusillimonas maritima</name>
    <dbReference type="NCBI Taxonomy" id="2026239"/>
    <lineage>
        <taxon>Bacteria</taxon>
        <taxon>Pseudomonadati</taxon>
        <taxon>Pseudomonadota</taxon>
        <taxon>Betaproteobacteria</taxon>
        <taxon>Burkholderiales</taxon>
        <taxon>Alcaligenaceae</taxon>
        <taxon>Neopusillimonas</taxon>
    </lineage>
</organism>
<proteinExistence type="predicted"/>
<dbReference type="EMBL" id="NQOU01000002">
    <property type="protein sequence ID" value="RII83470.1"/>
    <property type="molecule type" value="Genomic_DNA"/>
</dbReference>
<dbReference type="PROSITE" id="PS51078">
    <property type="entry name" value="ICLR_ED"/>
    <property type="match status" value="1"/>
</dbReference>
<evidence type="ECO:0000313" key="7">
    <source>
        <dbReference type="Proteomes" id="UP000266483"/>
    </source>
</evidence>
<keyword evidence="3" id="KW-0804">Transcription</keyword>
<accession>A0ABX9MWW8</accession>
<dbReference type="Pfam" id="PF09339">
    <property type="entry name" value="HTH_IclR"/>
    <property type="match status" value="1"/>
</dbReference>
<sequence length="258" mass="27650">MSAQPSSPSNAGAQTVRRAIQALKLIASKTGDGMRLADVAQALDLERPTTHRLLKALAAEGMLSQHPGNRRYFLGSLVFELGLNATHQFNLIDLCRPQLHSLAEQTGDTTFLFVRSGNDAICLSRVQGPYPIQTPAVPVGARQPLGVNAGGLALLSALSEREAYEITQTVAPRLAVYGNLTPEQIMEHWARAQTSGYALIGNRAVPGVTAVGLPVINEKGAPIAAITIAATSSRMTEERVAEIVPWLRQTTEIVTQRL</sequence>
<evidence type="ECO:0000256" key="3">
    <source>
        <dbReference type="ARBA" id="ARBA00023163"/>
    </source>
</evidence>
<name>A0ABX9MWW8_9BURK</name>